<dbReference type="OrthoDB" id="8527941at2"/>
<dbReference type="EMBL" id="ACQT01000194">
    <property type="protein sequence ID" value="EER58860.1"/>
    <property type="molecule type" value="Genomic_DNA"/>
</dbReference>
<gene>
    <name evidence="2" type="ORF">AcdelDRAFT_3563</name>
</gene>
<dbReference type="InterPro" id="IPR025293">
    <property type="entry name" value="YfiR/HmsC-like"/>
</dbReference>
<dbReference type="PROSITE" id="PS51257">
    <property type="entry name" value="PROKAR_LIPOPROTEIN"/>
    <property type="match status" value="1"/>
</dbReference>
<feature type="signal peptide" evidence="1">
    <location>
        <begin position="1"/>
        <end position="26"/>
    </location>
</feature>
<evidence type="ECO:0000313" key="2">
    <source>
        <dbReference type="EMBL" id="EER58860.1"/>
    </source>
</evidence>
<comment type="caution">
    <text evidence="2">The sequence shown here is derived from an EMBL/GenBank/DDBJ whole genome shotgun (WGS) entry which is preliminary data.</text>
</comment>
<organism evidence="2 3">
    <name type="scientific">Acidovorax delafieldii 2AN</name>
    <dbReference type="NCBI Taxonomy" id="573060"/>
    <lineage>
        <taxon>Bacteria</taxon>
        <taxon>Pseudomonadati</taxon>
        <taxon>Pseudomonadota</taxon>
        <taxon>Betaproteobacteria</taxon>
        <taxon>Burkholderiales</taxon>
        <taxon>Comamonadaceae</taxon>
        <taxon>Acidovorax</taxon>
    </lineage>
</organism>
<dbReference type="PATRIC" id="fig|573060.9.peg.1425"/>
<proteinExistence type="predicted"/>
<reference evidence="2 3" key="1">
    <citation type="submission" date="2009-05" db="EMBL/GenBank/DDBJ databases">
        <title>The draft genome of Acidovorax delafieldii 2AN.</title>
        <authorList>
            <consortium name="US DOE Joint Genome Institute (JGI-PGF)"/>
            <person name="Lucas S."/>
            <person name="Copeland A."/>
            <person name="Lapidus A."/>
            <person name="Glavina del Rio T."/>
            <person name="Tice H."/>
            <person name="Bruce D."/>
            <person name="Goodwin L."/>
            <person name="Pitluck S."/>
            <person name="Larimer F."/>
            <person name="Land M.L."/>
            <person name="Hauser L."/>
            <person name="Shelobolina E.S."/>
            <person name="Picardal F."/>
            <person name="Roden E."/>
            <person name="Emerson D."/>
        </authorList>
    </citation>
    <scope>NUCLEOTIDE SEQUENCE [LARGE SCALE GENOMIC DNA]</scope>
    <source>
        <strain evidence="2 3">2AN</strain>
    </source>
</reference>
<evidence type="ECO:0000256" key="1">
    <source>
        <dbReference type="SAM" id="SignalP"/>
    </source>
</evidence>
<keyword evidence="2" id="KW-0812">Transmembrane</keyword>
<dbReference type="RefSeq" id="WP_005799251.1">
    <property type="nucleotide sequence ID" value="NZ_ACQT01000194.1"/>
</dbReference>
<keyword evidence="3" id="KW-1185">Reference proteome</keyword>
<keyword evidence="1" id="KW-0732">Signal</keyword>
<name>C5T9I3_ACIDE</name>
<feature type="chain" id="PRO_5002955667" evidence="1">
    <location>
        <begin position="27"/>
        <end position="181"/>
    </location>
</feature>
<evidence type="ECO:0000313" key="3">
    <source>
        <dbReference type="Proteomes" id="UP000003856"/>
    </source>
</evidence>
<keyword evidence="2" id="KW-0472">Membrane</keyword>
<dbReference type="Proteomes" id="UP000003856">
    <property type="component" value="Unassembled WGS sequence"/>
</dbReference>
<accession>C5T9I3</accession>
<sequence>MVCIRPLRTLLLVWLAVACLAPRAHAAEPVGEPDLKAAYVFNFIQFIDWSDAAQPAEGDWLICVSSFSPLKRPLTALEGRFARKGQAIRVRLLDVAELRHCRVVVLHSSDPEPLLRALRAMPPRSGILTISDQGADAPPDTMITLFQDGSRVAFGINTEATGKAGLTVSSRLLRLARGASK</sequence>
<dbReference type="AlphaFoldDB" id="C5T9I3"/>
<dbReference type="Pfam" id="PF13689">
    <property type="entry name" value="DUF4154"/>
    <property type="match status" value="1"/>
</dbReference>
<protein>
    <submittedName>
        <fullName evidence="2">Putative transmembrane protein</fullName>
    </submittedName>
</protein>